<dbReference type="Pfam" id="PF05766">
    <property type="entry name" value="NinG"/>
    <property type="match status" value="1"/>
</dbReference>
<dbReference type="InterPro" id="IPR008713">
    <property type="entry name" value="Phage_lambda_NinG"/>
</dbReference>
<organism evidence="1 2">
    <name type="scientific">Duganella lactea</name>
    <dbReference type="NCBI Taxonomy" id="2692173"/>
    <lineage>
        <taxon>Bacteria</taxon>
        <taxon>Pseudomonadati</taxon>
        <taxon>Pseudomonadota</taxon>
        <taxon>Betaproteobacteria</taxon>
        <taxon>Burkholderiales</taxon>
        <taxon>Oxalobacteraceae</taxon>
        <taxon>Telluria group</taxon>
        <taxon>Duganella</taxon>
    </lineage>
</organism>
<accession>A0A6L8MNZ5</accession>
<comment type="caution">
    <text evidence="1">The sequence shown here is derived from an EMBL/GenBank/DDBJ whole genome shotgun (WGS) entry which is preliminary data.</text>
</comment>
<evidence type="ECO:0008006" key="3">
    <source>
        <dbReference type="Google" id="ProtNLM"/>
    </source>
</evidence>
<dbReference type="Proteomes" id="UP000474565">
    <property type="component" value="Unassembled WGS sequence"/>
</dbReference>
<protein>
    <recommendedName>
        <fullName evidence="3">NinG protein</fullName>
    </recommendedName>
</protein>
<dbReference type="EMBL" id="WWCP01000002">
    <property type="protein sequence ID" value="MYM81108.1"/>
    <property type="molecule type" value="Genomic_DNA"/>
</dbReference>
<name>A0A6L8MNZ5_9BURK</name>
<evidence type="ECO:0000313" key="1">
    <source>
        <dbReference type="EMBL" id="MYM81108.1"/>
    </source>
</evidence>
<dbReference type="AlphaFoldDB" id="A0A6L8MNZ5"/>
<sequence>MKQGGFARAARIEDREVSKIKTKAAREKKHKCAVRTCRAEFVRLAPFVTWCSPECGTVLAMAKLEKQRQATAAAERKNHREQLIKLRTKRDYVKLAQVAFNAYIRARDAHLPCICCDRTSEKQYLTGTNWDCGHYRSTGSAPHLRFHEDNAHRQLTVCNRYGAGRAVDYRIGLIARIGLARVEALERDQEPRHYTVDQLIALTAHYKKKLKELKAAAA</sequence>
<evidence type="ECO:0000313" key="2">
    <source>
        <dbReference type="Proteomes" id="UP000474565"/>
    </source>
</evidence>
<gene>
    <name evidence="1" type="ORF">GTP44_03935</name>
</gene>
<reference evidence="1 2" key="1">
    <citation type="submission" date="2019-12" db="EMBL/GenBank/DDBJ databases">
        <title>Novel species isolated from a subtropical stream in China.</title>
        <authorList>
            <person name="Lu H."/>
        </authorList>
    </citation>
    <scope>NUCLEOTIDE SEQUENCE [LARGE SCALE GENOMIC DNA]</scope>
    <source>
        <strain evidence="1 2">FT50W</strain>
    </source>
</reference>
<proteinExistence type="predicted"/>